<gene>
    <name evidence="2" type="ORF">H7F51_12275</name>
</gene>
<evidence type="ECO:0000313" key="2">
    <source>
        <dbReference type="EMBL" id="MBC2666296.1"/>
    </source>
</evidence>
<organism evidence="2 3">
    <name type="scientific">Novosphingobium flavum</name>
    <dbReference type="NCBI Taxonomy" id="1778672"/>
    <lineage>
        <taxon>Bacteria</taxon>
        <taxon>Pseudomonadati</taxon>
        <taxon>Pseudomonadota</taxon>
        <taxon>Alphaproteobacteria</taxon>
        <taxon>Sphingomonadales</taxon>
        <taxon>Sphingomonadaceae</taxon>
        <taxon>Novosphingobium</taxon>
    </lineage>
</organism>
<dbReference type="AlphaFoldDB" id="A0A7X1KM58"/>
<protein>
    <submittedName>
        <fullName evidence="2">Flp family type IVb pilin</fullName>
    </submittedName>
</protein>
<sequence length="61" mass="6178">MTNFFRSFLRDESGAAAAEYALILAIVGAGIAGAAYYLGQQVSSGIHKAGSLVCSSSGMSC</sequence>
<evidence type="ECO:0000256" key="1">
    <source>
        <dbReference type="SAM" id="Phobius"/>
    </source>
</evidence>
<dbReference type="EMBL" id="JACLAW010000008">
    <property type="protein sequence ID" value="MBC2666296.1"/>
    <property type="molecule type" value="Genomic_DNA"/>
</dbReference>
<keyword evidence="1" id="KW-1133">Transmembrane helix</keyword>
<name>A0A7X1KM58_9SPHN</name>
<comment type="caution">
    <text evidence="2">The sequence shown here is derived from an EMBL/GenBank/DDBJ whole genome shotgun (WGS) entry which is preliminary data.</text>
</comment>
<feature type="transmembrane region" description="Helical" evidence="1">
    <location>
        <begin position="20"/>
        <end position="38"/>
    </location>
</feature>
<accession>A0A7X1KM58</accession>
<keyword evidence="1" id="KW-0472">Membrane</keyword>
<evidence type="ECO:0000313" key="3">
    <source>
        <dbReference type="Proteomes" id="UP000566813"/>
    </source>
</evidence>
<dbReference type="RefSeq" id="WP_185664585.1">
    <property type="nucleotide sequence ID" value="NZ_JACLAW010000008.1"/>
</dbReference>
<keyword evidence="3" id="KW-1185">Reference proteome</keyword>
<keyword evidence="1" id="KW-0812">Transmembrane</keyword>
<dbReference type="Proteomes" id="UP000566813">
    <property type="component" value="Unassembled WGS sequence"/>
</dbReference>
<reference evidence="2 3" key="1">
    <citation type="submission" date="2020-08" db="EMBL/GenBank/DDBJ databases">
        <title>The genome sequence of type strain Novosphingobium flavum NBRC 111647.</title>
        <authorList>
            <person name="Liu Y."/>
        </authorList>
    </citation>
    <scope>NUCLEOTIDE SEQUENCE [LARGE SCALE GENOMIC DNA]</scope>
    <source>
        <strain evidence="2 3">NBRC 111647</strain>
    </source>
</reference>
<proteinExistence type="predicted"/>